<evidence type="ECO:0000313" key="2">
    <source>
        <dbReference type="Proteomes" id="UP001595967"/>
    </source>
</evidence>
<reference evidence="2" key="1">
    <citation type="journal article" date="2019" name="Int. J. Syst. Evol. Microbiol.">
        <title>The Global Catalogue of Microorganisms (GCM) 10K type strain sequencing project: providing services to taxonomists for standard genome sequencing and annotation.</title>
        <authorList>
            <consortium name="The Broad Institute Genomics Platform"/>
            <consortium name="The Broad Institute Genome Sequencing Center for Infectious Disease"/>
            <person name="Wu L."/>
            <person name="Ma J."/>
        </authorList>
    </citation>
    <scope>NUCLEOTIDE SEQUENCE [LARGE SCALE GENOMIC DNA]</scope>
    <source>
        <strain evidence="2">JCM 11650</strain>
    </source>
</reference>
<protein>
    <submittedName>
        <fullName evidence="1">Uncharacterized protein</fullName>
    </submittedName>
</protein>
<comment type="caution">
    <text evidence="1">The sequence shown here is derived from an EMBL/GenBank/DDBJ whole genome shotgun (WGS) entry which is preliminary data.</text>
</comment>
<proteinExistence type="predicted"/>
<dbReference type="EMBL" id="JBHSEW010000011">
    <property type="protein sequence ID" value="MFC4623118.1"/>
    <property type="molecule type" value="Genomic_DNA"/>
</dbReference>
<organism evidence="1 2">
    <name type="scientific">Comamonas nitrativorans</name>
    <dbReference type="NCBI Taxonomy" id="108437"/>
    <lineage>
        <taxon>Bacteria</taxon>
        <taxon>Pseudomonadati</taxon>
        <taxon>Pseudomonadota</taxon>
        <taxon>Betaproteobacteria</taxon>
        <taxon>Burkholderiales</taxon>
        <taxon>Comamonadaceae</taxon>
        <taxon>Comamonas</taxon>
    </lineage>
</organism>
<keyword evidence="2" id="KW-1185">Reference proteome</keyword>
<dbReference type="Proteomes" id="UP001595967">
    <property type="component" value="Unassembled WGS sequence"/>
</dbReference>
<evidence type="ECO:0000313" key="1">
    <source>
        <dbReference type="EMBL" id="MFC4623118.1"/>
    </source>
</evidence>
<sequence>MTRSLVMRIEGGAAIGQGVGIRSMGARIGRLGRTPAPGQGTTVCMVLALQ</sequence>
<accession>A0ABV9H160</accession>
<gene>
    <name evidence="1" type="ORF">ACFO3A_12950</name>
</gene>
<dbReference type="RefSeq" id="WP_377727070.1">
    <property type="nucleotide sequence ID" value="NZ_JBHSEW010000011.1"/>
</dbReference>
<name>A0ABV9H160_9BURK</name>